<keyword evidence="6" id="KW-0217">Developmental protein</keyword>
<dbReference type="PROSITE" id="PS50011">
    <property type="entry name" value="PROTEIN_KINASE_DOM"/>
    <property type="match status" value="1"/>
</dbReference>
<comment type="similarity">
    <text evidence="4">Belongs to the protein kinase superfamily. Ser/Thr protein kinase family.</text>
</comment>
<dbReference type="Pfam" id="PF14686">
    <property type="entry name" value="fn3_3"/>
    <property type="match status" value="1"/>
</dbReference>
<dbReference type="Pfam" id="PF14683">
    <property type="entry name" value="CBM-like"/>
    <property type="match status" value="1"/>
</dbReference>
<proteinExistence type="inferred from homology"/>
<dbReference type="InterPro" id="IPR011009">
    <property type="entry name" value="Kinase-like_dom_sf"/>
</dbReference>
<keyword evidence="13" id="KW-0677">Repeat</keyword>
<dbReference type="CDD" id="cd10317">
    <property type="entry name" value="RGL4_C"/>
    <property type="match status" value="1"/>
</dbReference>
<protein>
    <recommendedName>
        <fullName evidence="26">Protein kinase domain-containing protein</fullName>
    </recommendedName>
</protein>
<dbReference type="GO" id="GO:0005886">
    <property type="term" value="C:plasma membrane"/>
    <property type="evidence" value="ECO:0007669"/>
    <property type="project" value="UniProtKB-SubCell"/>
</dbReference>
<evidence type="ECO:0000256" key="23">
    <source>
        <dbReference type="ARBA" id="ARBA00047899"/>
    </source>
</evidence>
<keyword evidence="17" id="KW-0067">ATP-binding</keyword>
<dbReference type="FunFam" id="1.10.510.10:FF:000201">
    <property type="entry name" value="Leucine-rich repeat receptor-like serine/threonine-protein kinase"/>
    <property type="match status" value="1"/>
</dbReference>
<evidence type="ECO:0000256" key="5">
    <source>
        <dbReference type="ARBA" id="ARBA00010418"/>
    </source>
</evidence>
<keyword evidence="16" id="KW-0221">Differentiation</keyword>
<dbReference type="InterPro" id="IPR013210">
    <property type="entry name" value="LRR_N_plant-typ"/>
</dbReference>
<evidence type="ECO:0000256" key="13">
    <source>
        <dbReference type="ARBA" id="ARBA00022737"/>
    </source>
</evidence>
<evidence type="ECO:0000256" key="3">
    <source>
        <dbReference type="ARBA" id="ARBA00004613"/>
    </source>
</evidence>
<dbReference type="FunFam" id="3.80.10.10:FF:000560">
    <property type="entry name" value="Leucine-rich repeat receptor-like serine/threonine-protein kinase BAM3"/>
    <property type="match status" value="1"/>
</dbReference>
<evidence type="ECO:0000256" key="15">
    <source>
        <dbReference type="ARBA" id="ARBA00022777"/>
    </source>
</evidence>
<dbReference type="SUPFAM" id="SSF52047">
    <property type="entry name" value="RNI-like"/>
    <property type="match status" value="1"/>
</dbReference>
<accession>A0A484LIL9</accession>
<dbReference type="Gene3D" id="2.60.120.260">
    <property type="entry name" value="Galactose-binding domain-like"/>
    <property type="match status" value="1"/>
</dbReference>
<dbReference type="FunFam" id="3.80.10.10:FF:000108">
    <property type="entry name" value="Leucine-rich repeat receptor-like serine/threonine-protein kinase BAM3"/>
    <property type="match status" value="1"/>
</dbReference>
<dbReference type="Gene3D" id="1.10.510.10">
    <property type="entry name" value="Transferase(Phosphotransferase) domain 1"/>
    <property type="match status" value="1"/>
</dbReference>
<dbReference type="InterPro" id="IPR010325">
    <property type="entry name" value="Rhamnogal_lyase"/>
</dbReference>
<dbReference type="GO" id="GO:0006952">
    <property type="term" value="P:defense response"/>
    <property type="evidence" value="ECO:0007669"/>
    <property type="project" value="UniProtKB-ARBA"/>
</dbReference>
<keyword evidence="18" id="KW-1133">Transmembrane helix</keyword>
<dbReference type="Pfam" id="PF06045">
    <property type="entry name" value="Rhamnogal_lyase"/>
    <property type="match status" value="1"/>
</dbReference>
<keyword evidence="12 25" id="KW-0732">Signal</keyword>
<dbReference type="GO" id="GO:0004674">
    <property type="term" value="F:protein serine/threonine kinase activity"/>
    <property type="evidence" value="ECO:0007669"/>
    <property type="project" value="UniProtKB-KW"/>
</dbReference>
<keyword evidence="20" id="KW-0675">Receptor</keyword>
<dbReference type="CDD" id="cd10320">
    <property type="entry name" value="RGL4_N"/>
    <property type="match status" value="1"/>
</dbReference>
<dbReference type="GO" id="GO:0030246">
    <property type="term" value="F:carbohydrate binding"/>
    <property type="evidence" value="ECO:0007669"/>
    <property type="project" value="InterPro"/>
</dbReference>
<dbReference type="PROSITE" id="PS51450">
    <property type="entry name" value="LRR"/>
    <property type="match status" value="1"/>
</dbReference>
<dbReference type="GO" id="GO:0009908">
    <property type="term" value="P:flower development"/>
    <property type="evidence" value="ECO:0007669"/>
    <property type="project" value="UniProtKB-ARBA"/>
</dbReference>
<evidence type="ECO:0000256" key="21">
    <source>
        <dbReference type="ARBA" id="ARBA00023180"/>
    </source>
</evidence>
<evidence type="ECO:0000256" key="11">
    <source>
        <dbReference type="ARBA" id="ARBA00022692"/>
    </source>
</evidence>
<dbReference type="SMART" id="SM00220">
    <property type="entry name" value="S_TKc"/>
    <property type="match status" value="1"/>
</dbReference>
<dbReference type="InterPro" id="IPR032675">
    <property type="entry name" value="LRR_dom_sf"/>
</dbReference>
<dbReference type="SMART" id="SM00369">
    <property type="entry name" value="LRR_TYP"/>
    <property type="match status" value="6"/>
</dbReference>
<evidence type="ECO:0000313" key="28">
    <source>
        <dbReference type="Proteomes" id="UP000595140"/>
    </source>
</evidence>
<dbReference type="Gene3D" id="2.60.40.1120">
    <property type="entry name" value="Carboxypeptidase-like, regulatory domain"/>
    <property type="match status" value="1"/>
</dbReference>
<keyword evidence="19" id="KW-0472">Membrane</keyword>
<keyword evidence="15" id="KW-0418">Kinase</keyword>
<feature type="domain" description="Protein kinase" evidence="26">
    <location>
        <begin position="693"/>
        <end position="976"/>
    </location>
</feature>
<dbReference type="CDD" id="cd10316">
    <property type="entry name" value="RGL4_M"/>
    <property type="match status" value="1"/>
</dbReference>
<keyword evidence="8" id="KW-0723">Serine/threonine-protein kinase</keyword>
<keyword evidence="28" id="KW-1185">Reference proteome</keyword>
<evidence type="ECO:0000256" key="14">
    <source>
        <dbReference type="ARBA" id="ARBA00022741"/>
    </source>
</evidence>
<comment type="catalytic activity">
    <reaction evidence="23">
        <text>L-threonyl-[protein] + ATP = O-phospho-L-threonyl-[protein] + ADP + H(+)</text>
        <dbReference type="Rhea" id="RHEA:46608"/>
        <dbReference type="Rhea" id="RHEA-COMP:11060"/>
        <dbReference type="Rhea" id="RHEA-COMP:11605"/>
        <dbReference type="ChEBI" id="CHEBI:15378"/>
        <dbReference type="ChEBI" id="CHEBI:30013"/>
        <dbReference type="ChEBI" id="CHEBI:30616"/>
        <dbReference type="ChEBI" id="CHEBI:61977"/>
        <dbReference type="ChEBI" id="CHEBI:456216"/>
        <dbReference type="EC" id="2.7.11.1"/>
    </reaction>
</comment>
<dbReference type="FunFam" id="3.30.200.20:FF:000292">
    <property type="entry name" value="Leucine-rich repeat receptor-like serine/threonine-protein kinase BAM1"/>
    <property type="match status" value="1"/>
</dbReference>
<dbReference type="GO" id="GO:0010075">
    <property type="term" value="P:regulation of meristem growth"/>
    <property type="evidence" value="ECO:0007669"/>
    <property type="project" value="UniProtKB-ARBA"/>
</dbReference>
<dbReference type="InterPro" id="IPR001611">
    <property type="entry name" value="Leu-rich_rpt"/>
</dbReference>
<dbReference type="SUPFAM" id="SSF52058">
    <property type="entry name" value="L domain-like"/>
    <property type="match status" value="1"/>
</dbReference>
<evidence type="ECO:0000256" key="18">
    <source>
        <dbReference type="ARBA" id="ARBA00022989"/>
    </source>
</evidence>
<sequence>METCIILAFTTLFTLISSSSSSSLVTDFHALASMKKDFSSSSSSLPNPVLESWDTSNRSSVCSWVGIECARGRVVSVNLSGLGLTGPVPPEISGMDGLSELRLDGNNFTGEIKIGNGMKGLRFLNISNNMFSGGLDWNFSSFESLQVLDAYNNNFTALLPVKGILGLKKLRHLDLGGNFFYGEIPKGYGDLAGLEYLSLAGNDLHGKIPQELGNLTSLKELYLGYYNVYEGGIPMEFGKMENLLHLDMSSCGLDGEIPSQLGNLKNLDTLFLHINLLSGSIPRELGNLSALQSLDLSDNSLTGEIPPEFRSFKNLHLLNLFMNRLHGSIPDFISGFPELRVLGLWKNNFTGVVPRSLGRNQKLRELDLSSNKLTGTIPENLCSSRRLRVLILLKNFLFGPVPEDLGSCSSLVRVRLGDNYLNGSIPEGFLYLPELNLVELQNNLLTGALPENRGVSSKPVSLGRLNLSNNKISGSLPVSLSNFTSLQILLLGQNNFSGPIPASVGELRQALKIDLSGNSLSGEIPGEIGNCFHLTYLDLSQNNLSGPIPTQISEIRILNYLNLSRNHLTGDFPKSVGAMRSLTAADFSFNDLSGKLPESGIFNATSFAGNPRVCGPLLNNTCNFAVVSSQPGNSLAADFKLVFAVGLLLCSLAFATAAIIKARSFQKTASGGSWKLTSFQKVDFTAEEVVDCVRDGNVIGKGGAGVVYHGKTGNGSEIAVKKLAGFNRKSKNDHGFRAEIETLGNIRHRNIVRLLAFCSNNRDTNLLVYEYMKNGSLGEALHGGGGKKCGGGMMMSWNQRYKIAVESAKGLCYLHHDCSPLIVHRDVKSNNILLDSNYEAHVADFGLAKFLVDGGGASQCMSAIAGSYGYIAPEYAYTLRVDEKSDVYSFGVVLLELLTGRRPVGDFGEGVDIVQWSRVATAGGRREEVAAVLDPKLAVVPKEEAAHLFFIAMLCVQDNSVERPTMREVVMDNGLITLTLTNPAGGMAGIRYQGIDNVLENDFKETDRGLPATQFRVIISNENQIEVSFTKTYNPKDSSSLSLNVDKRYVMLCGQSGFYTYAIYEHLQGWPGVDLGQARIAIKLQRRLFNFMAISDDIQREMPSDNDRCKGKILDYKEAVLLTNPSNPTMKGEVDDKYQYALENKDIKVHGWICPKPHVGFWIITGSNEFRSGGPIRQDLTSHVGPTALSMFFSGHYAGDNYGVSLRNGESWKKVFGPVFIYLNSDLGTDPQPLWNDVKRQMTVESSSWPYDFLKSEDYPSASQRGTVTGRLLIRDRYLSDKVIPAKSAYVGLASPGVDGYWQEDAKGYQFWTRTDDNGYFQISAVRPGTYNLYGWVPGILGDYRNKVDIIIQPGEKLSLGELLFDPPRNGPTIWEIGIPDRKATEFFIPDPAPNLKNYALLNQPEKFRQYGLWDRYTDLFPLQDLVFTIGKSDYQRDWFFAHVSRKVGGNVYAQTTWTISFTMDNVNPAGTYTLRIAIAATNLEKIDVLINNPNGRPIFTTDGSVRDNAIARHGSHGLYTLSSFEFQGSELVKGENNLYLRQTRKGDKFNGVMYDYIRLEGPPF</sequence>
<evidence type="ECO:0000256" key="2">
    <source>
        <dbReference type="ARBA" id="ARBA00004251"/>
    </source>
</evidence>
<dbReference type="Pfam" id="PF00069">
    <property type="entry name" value="Pkinase"/>
    <property type="match status" value="1"/>
</dbReference>
<dbReference type="GO" id="GO:0005576">
    <property type="term" value="C:extracellular region"/>
    <property type="evidence" value="ECO:0007669"/>
    <property type="project" value="UniProtKB-SubCell"/>
</dbReference>
<dbReference type="InterPro" id="IPR055414">
    <property type="entry name" value="LRR_R13L4/SHOC2-like"/>
</dbReference>
<dbReference type="InterPro" id="IPR029413">
    <property type="entry name" value="RG-lyase_II"/>
</dbReference>
<evidence type="ECO:0000256" key="19">
    <source>
        <dbReference type="ARBA" id="ARBA00023136"/>
    </source>
</evidence>
<feature type="chain" id="PRO_5019851753" description="Protein kinase domain-containing protein" evidence="25">
    <location>
        <begin position="22"/>
        <end position="1565"/>
    </location>
</feature>
<comment type="catalytic activity">
    <reaction evidence="24">
        <text>L-seryl-[protein] + ATP = O-phospho-L-seryl-[protein] + ADP + H(+)</text>
        <dbReference type="Rhea" id="RHEA:17989"/>
        <dbReference type="Rhea" id="RHEA-COMP:9863"/>
        <dbReference type="Rhea" id="RHEA-COMP:11604"/>
        <dbReference type="ChEBI" id="CHEBI:15378"/>
        <dbReference type="ChEBI" id="CHEBI:29999"/>
        <dbReference type="ChEBI" id="CHEBI:30616"/>
        <dbReference type="ChEBI" id="CHEBI:83421"/>
        <dbReference type="ChEBI" id="CHEBI:456216"/>
        <dbReference type="EC" id="2.7.11.1"/>
    </reaction>
</comment>
<keyword evidence="7" id="KW-0964">Secreted</keyword>
<dbReference type="InterPro" id="IPR013784">
    <property type="entry name" value="Carb-bd-like_fold"/>
</dbReference>
<dbReference type="SUPFAM" id="SSF74650">
    <property type="entry name" value="Galactose mutarotase-like"/>
    <property type="match status" value="1"/>
</dbReference>
<evidence type="ECO:0000256" key="9">
    <source>
        <dbReference type="ARBA" id="ARBA00022614"/>
    </source>
</evidence>
<dbReference type="InterPro" id="IPR051850">
    <property type="entry name" value="Polysacch_Lyase_4"/>
</dbReference>
<dbReference type="GO" id="GO:0030154">
    <property type="term" value="P:cell differentiation"/>
    <property type="evidence" value="ECO:0007669"/>
    <property type="project" value="UniProtKB-KW"/>
</dbReference>
<evidence type="ECO:0000256" key="22">
    <source>
        <dbReference type="ARBA" id="ARBA00023239"/>
    </source>
</evidence>
<dbReference type="Pfam" id="PF08263">
    <property type="entry name" value="LRRNT_2"/>
    <property type="match status" value="1"/>
</dbReference>
<dbReference type="SUPFAM" id="SSF49785">
    <property type="entry name" value="Galactose-binding domain-like"/>
    <property type="match status" value="1"/>
</dbReference>
<dbReference type="PANTHER" id="PTHR32018">
    <property type="entry name" value="RHAMNOGALACTURONATE LYASE FAMILY PROTEIN"/>
    <property type="match status" value="1"/>
</dbReference>
<dbReference type="Pfam" id="PF13855">
    <property type="entry name" value="LRR_8"/>
    <property type="match status" value="1"/>
</dbReference>
<dbReference type="InterPro" id="IPR011013">
    <property type="entry name" value="Gal_mutarotase_sf_dom"/>
</dbReference>
<dbReference type="InterPro" id="IPR029411">
    <property type="entry name" value="RG-lyase_III"/>
</dbReference>
<dbReference type="Proteomes" id="UP000595140">
    <property type="component" value="Unassembled WGS sequence"/>
</dbReference>
<evidence type="ECO:0000256" key="20">
    <source>
        <dbReference type="ARBA" id="ARBA00023170"/>
    </source>
</evidence>
<dbReference type="Pfam" id="PF23598">
    <property type="entry name" value="LRR_14"/>
    <property type="match status" value="1"/>
</dbReference>
<dbReference type="FunFam" id="3.80.10.10:FF:000371">
    <property type="entry name" value="Leucine-rich repeat receptor-like serine/threonine-protein kinase BAM3"/>
    <property type="match status" value="1"/>
</dbReference>
<dbReference type="SUPFAM" id="SSF56112">
    <property type="entry name" value="Protein kinase-like (PK-like)"/>
    <property type="match status" value="1"/>
</dbReference>
<dbReference type="OrthoDB" id="759971at2759"/>
<evidence type="ECO:0000256" key="25">
    <source>
        <dbReference type="SAM" id="SignalP"/>
    </source>
</evidence>
<dbReference type="Gene3D" id="3.30.200.20">
    <property type="entry name" value="Phosphorylase Kinase, domain 1"/>
    <property type="match status" value="1"/>
</dbReference>
<feature type="signal peptide" evidence="25">
    <location>
        <begin position="1"/>
        <end position="21"/>
    </location>
</feature>
<keyword evidence="21" id="KW-0325">Glycoprotein</keyword>
<dbReference type="InterPro" id="IPR003591">
    <property type="entry name" value="Leu-rich_rpt_typical-subtyp"/>
</dbReference>
<evidence type="ECO:0000256" key="17">
    <source>
        <dbReference type="ARBA" id="ARBA00022840"/>
    </source>
</evidence>
<reference evidence="27 28" key="1">
    <citation type="submission" date="2018-04" db="EMBL/GenBank/DDBJ databases">
        <authorList>
            <person name="Vogel A."/>
        </authorList>
    </citation>
    <scope>NUCLEOTIDE SEQUENCE [LARGE SCALE GENOMIC DNA]</scope>
</reference>
<comment type="catalytic activity">
    <reaction evidence="1">
        <text>Endotype eliminative cleavage of L-alpha-rhamnopyranosyl-(1-&gt;4)-alpha-D-galactopyranosyluronic acid bonds of rhamnogalacturonan I domains in ramified hairy regions of pectin leaving L-rhamnopyranose at the reducing end and 4-deoxy-4,5-unsaturated D-galactopyranosyluronic acid at the non-reducing end.</text>
        <dbReference type="EC" id="4.2.2.23"/>
    </reaction>
</comment>
<evidence type="ECO:0000256" key="6">
    <source>
        <dbReference type="ARBA" id="ARBA00022473"/>
    </source>
</evidence>
<evidence type="ECO:0000256" key="24">
    <source>
        <dbReference type="ARBA" id="ARBA00048679"/>
    </source>
</evidence>
<dbReference type="GO" id="GO:0005975">
    <property type="term" value="P:carbohydrate metabolic process"/>
    <property type="evidence" value="ECO:0007669"/>
    <property type="project" value="InterPro"/>
</dbReference>
<keyword evidence="14" id="KW-0547">Nucleotide-binding</keyword>
<dbReference type="GO" id="GO:0051707">
    <property type="term" value="P:response to other organism"/>
    <property type="evidence" value="ECO:0007669"/>
    <property type="project" value="UniProtKB-ARBA"/>
</dbReference>
<dbReference type="PANTHER" id="PTHR32018:SF18">
    <property type="entry name" value="RHAMNOGALACTURONAN ENDOLYASE"/>
    <property type="match status" value="1"/>
</dbReference>
<dbReference type="GO" id="GO:0005524">
    <property type="term" value="F:ATP binding"/>
    <property type="evidence" value="ECO:0007669"/>
    <property type="project" value="UniProtKB-KW"/>
</dbReference>
<evidence type="ECO:0000256" key="8">
    <source>
        <dbReference type="ARBA" id="ARBA00022527"/>
    </source>
</evidence>
<dbReference type="Gene3D" id="3.80.10.10">
    <property type="entry name" value="Ribonuclease Inhibitor"/>
    <property type="match status" value="3"/>
</dbReference>
<keyword evidence="11" id="KW-0812">Transmembrane</keyword>
<evidence type="ECO:0000256" key="16">
    <source>
        <dbReference type="ARBA" id="ARBA00022782"/>
    </source>
</evidence>
<comment type="similarity">
    <text evidence="5">Belongs to the polysaccharide lyase 4 family.</text>
</comment>
<comment type="subcellular location">
    <subcellularLocation>
        <location evidence="2">Cell membrane</location>
        <topology evidence="2">Single-pass type I membrane protein</topology>
    </subcellularLocation>
    <subcellularLocation>
        <location evidence="3">Secreted</location>
    </subcellularLocation>
</comment>
<evidence type="ECO:0000256" key="12">
    <source>
        <dbReference type="ARBA" id="ARBA00022729"/>
    </source>
</evidence>
<dbReference type="InterPro" id="IPR000719">
    <property type="entry name" value="Prot_kinase_dom"/>
</dbReference>
<organism evidence="27 28">
    <name type="scientific">Cuscuta campestris</name>
    <dbReference type="NCBI Taxonomy" id="132261"/>
    <lineage>
        <taxon>Eukaryota</taxon>
        <taxon>Viridiplantae</taxon>
        <taxon>Streptophyta</taxon>
        <taxon>Embryophyta</taxon>
        <taxon>Tracheophyta</taxon>
        <taxon>Spermatophyta</taxon>
        <taxon>Magnoliopsida</taxon>
        <taxon>eudicotyledons</taxon>
        <taxon>Gunneridae</taxon>
        <taxon>Pentapetalae</taxon>
        <taxon>asterids</taxon>
        <taxon>lamiids</taxon>
        <taxon>Solanales</taxon>
        <taxon>Convolvulaceae</taxon>
        <taxon>Cuscuteae</taxon>
        <taxon>Cuscuta</taxon>
        <taxon>Cuscuta subgen. Grammica</taxon>
        <taxon>Cuscuta sect. Cleistogrammica</taxon>
    </lineage>
</organism>
<dbReference type="EMBL" id="OOIL02001523">
    <property type="protein sequence ID" value="VFQ76293.1"/>
    <property type="molecule type" value="Genomic_DNA"/>
</dbReference>
<dbReference type="Pfam" id="PF00560">
    <property type="entry name" value="LRR_1"/>
    <property type="match status" value="5"/>
</dbReference>
<keyword evidence="10" id="KW-0808">Transferase</keyword>
<evidence type="ECO:0000256" key="1">
    <source>
        <dbReference type="ARBA" id="ARBA00001324"/>
    </source>
</evidence>
<evidence type="ECO:0000256" key="4">
    <source>
        <dbReference type="ARBA" id="ARBA00008684"/>
    </source>
</evidence>
<dbReference type="InterPro" id="IPR008271">
    <property type="entry name" value="Ser/Thr_kinase_AS"/>
</dbReference>
<keyword evidence="9" id="KW-0433">Leucine-rich repeat</keyword>
<name>A0A484LIL9_9ASTE</name>
<evidence type="ECO:0000256" key="10">
    <source>
        <dbReference type="ARBA" id="ARBA00022679"/>
    </source>
</evidence>
<keyword evidence="22" id="KW-0456">Lyase</keyword>
<evidence type="ECO:0000313" key="27">
    <source>
        <dbReference type="EMBL" id="VFQ76293.1"/>
    </source>
</evidence>
<gene>
    <name evidence="27" type="ORF">CCAM_LOCUS18069</name>
</gene>
<dbReference type="SUPFAM" id="SSF49452">
    <property type="entry name" value="Starch-binding domain-like"/>
    <property type="match status" value="1"/>
</dbReference>
<dbReference type="PROSITE" id="PS00108">
    <property type="entry name" value="PROTEIN_KINASE_ST"/>
    <property type="match status" value="1"/>
</dbReference>
<evidence type="ECO:0000259" key="26">
    <source>
        <dbReference type="PROSITE" id="PS50011"/>
    </source>
</evidence>
<dbReference type="GO" id="GO:0102210">
    <property type="term" value="F:rhamnogalacturonan endolyase activity"/>
    <property type="evidence" value="ECO:0007669"/>
    <property type="project" value="UniProtKB-EC"/>
</dbReference>
<evidence type="ECO:0000256" key="7">
    <source>
        <dbReference type="ARBA" id="ARBA00022525"/>
    </source>
</evidence>
<dbReference type="InterPro" id="IPR008979">
    <property type="entry name" value="Galactose-bd-like_sf"/>
</dbReference>